<dbReference type="EMBL" id="FNNC01000005">
    <property type="protein sequence ID" value="SDW80965.1"/>
    <property type="molecule type" value="Genomic_DNA"/>
</dbReference>
<dbReference type="InterPro" id="IPR017580">
    <property type="entry name" value="OHCU_decarboxylase-1"/>
</dbReference>
<dbReference type="Gene3D" id="1.10.3330.10">
    <property type="entry name" value="Oxo-4-hydroxy-4-carboxy-5-ureidoimidazoline decarboxylase"/>
    <property type="match status" value="1"/>
</dbReference>
<evidence type="ECO:0000313" key="10">
    <source>
        <dbReference type="EMBL" id="SDW80965.1"/>
    </source>
</evidence>
<keyword evidence="4" id="KW-0659">Purine metabolism</keyword>
<evidence type="ECO:0000256" key="5">
    <source>
        <dbReference type="ARBA" id="ARBA00022793"/>
    </source>
</evidence>
<keyword evidence="5" id="KW-0210">Decarboxylase</keyword>
<feature type="domain" description="Oxo-4-hydroxy-4-carboxy-5-ureidoimidazoline decarboxylase" evidence="9">
    <location>
        <begin position="8"/>
        <end position="160"/>
    </location>
</feature>
<dbReference type="GO" id="GO:0016491">
    <property type="term" value="F:oxidoreductase activity"/>
    <property type="evidence" value="ECO:0007669"/>
    <property type="project" value="UniProtKB-KW"/>
</dbReference>
<comment type="pathway">
    <text evidence="3">Purine metabolism; urate degradation; (S)-allantoin from urate: step 1/3.</text>
</comment>
<dbReference type="PANTHER" id="PTHR43466:SF1">
    <property type="entry name" value="2-OXO-4-HYDROXY-4-CARBOXY-5-UREIDOIMIDAZOLINE DECARBOXYLASE-RELATED"/>
    <property type="match status" value="1"/>
</dbReference>
<dbReference type="InterPro" id="IPR002042">
    <property type="entry name" value="Uricase"/>
</dbReference>
<evidence type="ECO:0000256" key="8">
    <source>
        <dbReference type="SAM" id="MobiDB-lite"/>
    </source>
</evidence>
<dbReference type="NCBIfam" id="TIGR03383">
    <property type="entry name" value="urate_oxi"/>
    <property type="match status" value="1"/>
</dbReference>
<reference evidence="10 11" key="1">
    <citation type="submission" date="2016-10" db="EMBL/GenBank/DDBJ databases">
        <authorList>
            <person name="de Groot N.N."/>
        </authorList>
    </citation>
    <scope>NUCLEOTIDE SEQUENCE [LARGE SCALE GENOMIC DNA]</scope>
    <source>
        <strain evidence="10 11">DSM 23126</strain>
    </source>
</reference>
<gene>
    <name evidence="10" type="ORF">SAMN05421781_2475</name>
</gene>
<organism evidence="10 11">
    <name type="scientific">Marinococcus luteus</name>
    <dbReference type="NCBI Taxonomy" id="1122204"/>
    <lineage>
        <taxon>Bacteria</taxon>
        <taxon>Bacillati</taxon>
        <taxon>Bacillota</taxon>
        <taxon>Bacilli</taxon>
        <taxon>Bacillales</taxon>
        <taxon>Bacillaceae</taxon>
        <taxon>Marinococcus</taxon>
    </lineage>
</organism>
<dbReference type="GO" id="GO:0051997">
    <property type="term" value="F:2-oxo-4-hydroxy-4-carboxy-5-ureidoimidazoline decarboxylase activity"/>
    <property type="evidence" value="ECO:0007669"/>
    <property type="project" value="UniProtKB-EC"/>
</dbReference>
<dbReference type="Pfam" id="PF01014">
    <property type="entry name" value="Uricase"/>
    <property type="match status" value="2"/>
</dbReference>
<dbReference type="GO" id="GO:0019628">
    <property type="term" value="P:urate catabolic process"/>
    <property type="evidence" value="ECO:0007669"/>
    <property type="project" value="UniProtKB-UniPathway"/>
</dbReference>
<evidence type="ECO:0000256" key="4">
    <source>
        <dbReference type="ARBA" id="ARBA00022631"/>
    </source>
</evidence>
<dbReference type="Proteomes" id="UP000199488">
    <property type="component" value="Unassembled WGS sequence"/>
</dbReference>
<evidence type="ECO:0000256" key="3">
    <source>
        <dbReference type="ARBA" id="ARBA00004831"/>
    </source>
</evidence>
<comment type="pathway">
    <text evidence="2">Purine metabolism; urate degradation; (S)-allantoin from urate: step 3/3.</text>
</comment>
<feature type="region of interest" description="Disordered" evidence="8">
    <location>
        <begin position="71"/>
        <end position="97"/>
    </location>
</feature>
<dbReference type="SUPFAM" id="SSF158694">
    <property type="entry name" value="UraD-Like"/>
    <property type="match status" value="1"/>
</dbReference>
<dbReference type="AlphaFoldDB" id="A0A1H2WK75"/>
<dbReference type="GO" id="GO:0006144">
    <property type="term" value="P:purine nucleobase metabolic process"/>
    <property type="evidence" value="ECO:0007669"/>
    <property type="project" value="UniProtKB-KW"/>
</dbReference>
<keyword evidence="6" id="KW-0560">Oxidoreductase</keyword>
<comment type="catalytic activity">
    <reaction evidence="1">
        <text>5-hydroxy-2-oxo-4-ureido-2,5-dihydro-1H-imidazole-5-carboxylate + H(+) = (S)-allantoin + CO2</text>
        <dbReference type="Rhea" id="RHEA:26301"/>
        <dbReference type="ChEBI" id="CHEBI:15378"/>
        <dbReference type="ChEBI" id="CHEBI:15678"/>
        <dbReference type="ChEBI" id="CHEBI:16526"/>
        <dbReference type="ChEBI" id="CHEBI:58639"/>
        <dbReference type="EC" id="4.1.1.97"/>
    </reaction>
</comment>
<keyword evidence="7" id="KW-0456">Lyase</keyword>
<keyword evidence="11" id="KW-1185">Reference proteome</keyword>
<protein>
    <submittedName>
        <fullName evidence="10">Urate oxidase / 2-oxo-4-hydroxy-4-carboxy-5-ureidoimidazoline decarboxylase</fullName>
    </submittedName>
</protein>
<accession>A0A1H2WK75</accession>
<evidence type="ECO:0000256" key="2">
    <source>
        <dbReference type="ARBA" id="ARBA00004754"/>
    </source>
</evidence>
<proteinExistence type="predicted"/>
<dbReference type="NCBIfam" id="TIGR03164">
    <property type="entry name" value="UHCUDC"/>
    <property type="match status" value="1"/>
</dbReference>
<dbReference type="InterPro" id="IPR036778">
    <property type="entry name" value="OHCU_decarboxylase_sf"/>
</dbReference>
<evidence type="ECO:0000256" key="6">
    <source>
        <dbReference type="ARBA" id="ARBA00023002"/>
    </source>
</evidence>
<dbReference type="InterPro" id="IPR018020">
    <property type="entry name" value="OHCU_decarboxylase"/>
</dbReference>
<evidence type="ECO:0000256" key="7">
    <source>
        <dbReference type="ARBA" id="ARBA00023239"/>
    </source>
</evidence>
<dbReference type="PANTHER" id="PTHR43466">
    <property type="entry name" value="2-OXO-4-HYDROXY-4-CARBOXY-5-UREIDOIMIDAZOLINE DECARBOXYLASE-RELATED"/>
    <property type="match status" value="1"/>
</dbReference>
<dbReference type="OrthoDB" id="9809009at2"/>
<evidence type="ECO:0000313" key="11">
    <source>
        <dbReference type="Proteomes" id="UP000199488"/>
    </source>
</evidence>
<dbReference type="STRING" id="1122204.SAMN05421781_2475"/>
<evidence type="ECO:0000259" key="9">
    <source>
        <dbReference type="Pfam" id="PF09349"/>
    </source>
</evidence>
<sequence length="525" mass="59226">MLTIEQVNQLSRREFIDTFGGVYENSPWVAEAVEPVRPMESVEDLHQRMAGVVMTSGEENRRALIQAHPALGEKKPMSEESTSEQESAGLTEMEEEQQEELRIWNERYQDKFGMPFIMAVRGKTTEDILEAVQERMDHTQEEEERQAIREIHRIALLRLEVIIEDERTETISESNESGDMGNGAAAGEHGSSAALAAEPARMSQTVTRTSSKKRRTMSYGKGDVFAYRTFSIPFTDITPIPESPYEGTNNTIFGLNVSVNITGEAFLPSFTEGDNSMVVATDSMKNFIQRHLGSYEGATVEGFLAYVGEAFLEKYDHVETAEVYADHLPFEKVNVDNTGYKSGVVFKKSHNEKPAAMVKVGRTSFGAPEIIEQESYVKDVQLVKVVDNSFVGFIQDEYTTLPEDSNRPLFIYLNIGWTYETPQTAFGQNGEGYVAAEQVKDIAAAVFHETQTASIQQLIYYIGRRVLERFPQLQEVSFESQNHTWDTVVEDIPGSDGKVYTEPRRPYGFQRFAVHREDLDDEGEI</sequence>
<dbReference type="Gene3D" id="3.10.270.10">
    <property type="entry name" value="Urate Oxidase"/>
    <property type="match status" value="1"/>
</dbReference>
<dbReference type="UniPathway" id="UPA00394">
    <property type="reaction ID" value="UER00650"/>
</dbReference>
<feature type="region of interest" description="Disordered" evidence="8">
    <location>
        <begin position="169"/>
        <end position="213"/>
    </location>
</feature>
<dbReference type="SUPFAM" id="SSF55620">
    <property type="entry name" value="Tetrahydrobiopterin biosynthesis enzymes-like"/>
    <property type="match status" value="2"/>
</dbReference>
<evidence type="ECO:0000256" key="1">
    <source>
        <dbReference type="ARBA" id="ARBA00001163"/>
    </source>
</evidence>
<feature type="compositionally biased region" description="Low complexity" evidence="8">
    <location>
        <begin position="182"/>
        <end position="198"/>
    </location>
</feature>
<dbReference type="GO" id="GO:0000255">
    <property type="term" value="P:allantoin metabolic process"/>
    <property type="evidence" value="ECO:0007669"/>
    <property type="project" value="InterPro"/>
</dbReference>
<dbReference type="RefSeq" id="WP_091615568.1">
    <property type="nucleotide sequence ID" value="NZ_FNNC01000005.1"/>
</dbReference>
<name>A0A1H2WK75_9BACI</name>
<dbReference type="PRINTS" id="PR00093">
    <property type="entry name" value="URICASE"/>
</dbReference>
<dbReference type="Pfam" id="PF09349">
    <property type="entry name" value="OHCU_decarbox"/>
    <property type="match status" value="1"/>
</dbReference>